<gene>
    <name evidence="2" type="ORF">PEPS_27520</name>
</gene>
<evidence type="ECO:0000313" key="3">
    <source>
        <dbReference type="Proteomes" id="UP001354989"/>
    </source>
</evidence>
<protein>
    <submittedName>
        <fullName evidence="2">Uncharacterized protein</fullName>
    </submittedName>
</protein>
<feature type="chain" id="PRO_5046057861" evidence="1">
    <location>
        <begin position="19"/>
        <end position="228"/>
    </location>
</feature>
<evidence type="ECO:0000256" key="1">
    <source>
        <dbReference type="SAM" id="SignalP"/>
    </source>
</evidence>
<evidence type="ECO:0000313" key="2">
    <source>
        <dbReference type="EMBL" id="BDD00472.1"/>
    </source>
</evidence>
<keyword evidence="3" id="KW-1185">Reference proteome</keyword>
<dbReference type="RefSeq" id="WP_332921494.1">
    <property type="nucleotide sequence ID" value="NZ_AP025293.1"/>
</dbReference>
<sequence length="228" mass="25776">MKKLLIVGMMCLVGQLHAQALLSPMQDNALMFLKSAKVTTMDHQEVDGLNFKSCSSSNGRLKSFTLKKEDGSKQKFKAEQVEKVVVEPKGQAKLIMSSENASLVSTLKKDYSGIANTKYITFERVEYKKGKFALLQLLDPQIDEHVKVYLDPNAKKTTNFGGIVGGDYKEFFAKKGDMTIYLKKSKYKKQWRELFGDNAKFCQMMEDGTLSPKIKDLAYHIAVYNETI</sequence>
<reference evidence="2 3" key="1">
    <citation type="submission" date="2021-12" db="EMBL/GenBank/DDBJ databases">
        <title>Genome sequencing of bacteria with rrn-lacking chromosome and rrn-plasmid.</title>
        <authorList>
            <person name="Anda M."/>
            <person name="Iwasaki W."/>
        </authorList>
    </citation>
    <scope>NUCLEOTIDE SEQUENCE [LARGE SCALE GENOMIC DNA]</scope>
    <source>
        <strain evidence="2 3">NBRC 101262</strain>
        <plasmid evidence="2 3">pPP1</plasmid>
    </source>
</reference>
<keyword evidence="2" id="KW-0614">Plasmid</keyword>
<keyword evidence="1" id="KW-0732">Signal</keyword>
<dbReference type="EMBL" id="AP025293">
    <property type="protein sequence ID" value="BDD00472.1"/>
    <property type="molecule type" value="Genomic_DNA"/>
</dbReference>
<accession>A0ABM7VHM7</accession>
<dbReference type="Proteomes" id="UP001354989">
    <property type="component" value="Plasmid pPP1"/>
</dbReference>
<proteinExistence type="predicted"/>
<organism evidence="2 3">
    <name type="scientific">Persicobacter psychrovividus</name>
    <dbReference type="NCBI Taxonomy" id="387638"/>
    <lineage>
        <taxon>Bacteria</taxon>
        <taxon>Pseudomonadati</taxon>
        <taxon>Bacteroidota</taxon>
        <taxon>Cytophagia</taxon>
        <taxon>Cytophagales</taxon>
        <taxon>Persicobacteraceae</taxon>
        <taxon>Persicobacter</taxon>
    </lineage>
</organism>
<feature type="signal peptide" evidence="1">
    <location>
        <begin position="1"/>
        <end position="18"/>
    </location>
</feature>
<geneLocation type="plasmid" evidence="2 3">
    <name>pPP1</name>
</geneLocation>
<name>A0ABM7VHM7_9BACT</name>